<evidence type="ECO:0000259" key="1">
    <source>
        <dbReference type="Pfam" id="PF13453"/>
    </source>
</evidence>
<dbReference type="OrthoDB" id="9814037at2"/>
<organism evidence="2 3">
    <name type="scientific">Mangrovimicrobium sediminis</name>
    <dbReference type="NCBI Taxonomy" id="2562682"/>
    <lineage>
        <taxon>Bacteria</taxon>
        <taxon>Pseudomonadati</taxon>
        <taxon>Pseudomonadota</taxon>
        <taxon>Gammaproteobacteria</taxon>
        <taxon>Cellvibrionales</taxon>
        <taxon>Halieaceae</taxon>
        <taxon>Mangrovimicrobium</taxon>
    </lineage>
</organism>
<keyword evidence="3" id="KW-1185">Reference proteome</keyword>
<name>A0A4Z0M5E0_9GAMM</name>
<evidence type="ECO:0000313" key="3">
    <source>
        <dbReference type="Proteomes" id="UP000298050"/>
    </source>
</evidence>
<dbReference type="InterPro" id="IPR027392">
    <property type="entry name" value="TF_Znf"/>
</dbReference>
<dbReference type="AlphaFoldDB" id="A0A4Z0M5E0"/>
<evidence type="ECO:0000313" key="2">
    <source>
        <dbReference type="EMBL" id="TGD74913.1"/>
    </source>
</evidence>
<dbReference type="Proteomes" id="UP000298050">
    <property type="component" value="Unassembled WGS sequence"/>
</dbReference>
<feature type="domain" description="Transcription factor zinc-finger" evidence="1">
    <location>
        <begin position="3"/>
        <end position="39"/>
    </location>
</feature>
<gene>
    <name evidence="2" type="ORF">E4634_05415</name>
</gene>
<sequence length="175" mass="19851">MECPACKGTFSHVEIDDIQIELCRNGCGGMWFDTFEFRKFDEPHEAAGQALLEVPVNVTAAVDSEQRINCPKCDGVTLMRNYFSVKRQVEIDTCASCAGVWLDAGELKTIHGLFRSDEERREAAREAFDEMFGPELERLRLEREERLAQARRVANMLKFICPSYYLPGDQDGGAF</sequence>
<dbReference type="RefSeq" id="WP_135442121.1">
    <property type="nucleotide sequence ID" value="NZ_SRLE01000005.1"/>
</dbReference>
<reference evidence="2 3" key="1">
    <citation type="submission" date="2019-04" db="EMBL/GenBank/DDBJ databases">
        <title>Taxonomy of novel Haliea sp. from mangrove soil of West Coast of India.</title>
        <authorList>
            <person name="Verma A."/>
            <person name="Kumar P."/>
            <person name="Krishnamurthi S."/>
        </authorList>
    </citation>
    <scope>NUCLEOTIDE SEQUENCE [LARGE SCALE GENOMIC DNA]</scope>
    <source>
        <strain evidence="2 3">SAOS-164</strain>
    </source>
</reference>
<protein>
    <recommendedName>
        <fullName evidence="1">Transcription factor zinc-finger domain-containing protein</fullName>
    </recommendedName>
</protein>
<dbReference type="Pfam" id="PF13453">
    <property type="entry name" value="Zn_ribbon_TFIIB"/>
    <property type="match status" value="2"/>
</dbReference>
<feature type="domain" description="Transcription factor zinc-finger" evidence="1">
    <location>
        <begin position="69"/>
        <end position="110"/>
    </location>
</feature>
<comment type="caution">
    <text evidence="2">The sequence shown here is derived from an EMBL/GenBank/DDBJ whole genome shotgun (WGS) entry which is preliminary data.</text>
</comment>
<proteinExistence type="predicted"/>
<dbReference type="EMBL" id="SRLE01000005">
    <property type="protein sequence ID" value="TGD74913.1"/>
    <property type="molecule type" value="Genomic_DNA"/>
</dbReference>
<accession>A0A4Z0M5E0</accession>